<gene>
    <name evidence="1" type="ORF">Plil01_000950400</name>
</gene>
<dbReference type="OrthoDB" id="127542at2759"/>
<sequence length="145" mass="15416">MIEKSTTDLGATLTADEYMLQISNMMGLLVLSAIDPTGIAYMTSQFVQPLCGPTEFLGEIDDGTLVDALGLTTEDDAFTGSDGTWKRSGDGVVLLTFVSTNTEDVSVVIHSGGDKVAEVDVQSGETVIWSSTVGELQDKTMNLDR</sequence>
<comment type="caution">
    <text evidence="1">The sequence shown here is derived from an EMBL/GenBank/DDBJ whole genome shotgun (WGS) entry which is preliminary data.</text>
</comment>
<dbReference type="Proteomes" id="UP001165083">
    <property type="component" value="Unassembled WGS sequence"/>
</dbReference>
<evidence type="ECO:0000313" key="1">
    <source>
        <dbReference type="EMBL" id="GMF23509.1"/>
    </source>
</evidence>
<reference evidence="1" key="1">
    <citation type="submission" date="2023-04" db="EMBL/GenBank/DDBJ databases">
        <title>Phytophthora lilii NBRC 32176.</title>
        <authorList>
            <person name="Ichikawa N."/>
            <person name="Sato H."/>
            <person name="Tonouchi N."/>
        </authorList>
    </citation>
    <scope>NUCLEOTIDE SEQUENCE</scope>
    <source>
        <strain evidence="1">NBRC 32176</strain>
    </source>
</reference>
<proteinExistence type="predicted"/>
<dbReference type="EMBL" id="BSXW01000478">
    <property type="protein sequence ID" value="GMF23509.1"/>
    <property type="molecule type" value="Genomic_DNA"/>
</dbReference>
<evidence type="ECO:0000313" key="2">
    <source>
        <dbReference type="Proteomes" id="UP001165083"/>
    </source>
</evidence>
<name>A0A9W6WQX7_9STRA</name>
<protein>
    <submittedName>
        <fullName evidence="1">Unnamed protein product</fullName>
    </submittedName>
</protein>
<dbReference type="AlphaFoldDB" id="A0A9W6WQX7"/>
<organism evidence="1 2">
    <name type="scientific">Phytophthora lilii</name>
    <dbReference type="NCBI Taxonomy" id="2077276"/>
    <lineage>
        <taxon>Eukaryota</taxon>
        <taxon>Sar</taxon>
        <taxon>Stramenopiles</taxon>
        <taxon>Oomycota</taxon>
        <taxon>Peronosporomycetes</taxon>
        <taxon>Peronosporales</taxon>
        <taxon>Peronosporaceae</taxon>
        <taxon>Phytophthora</taxon>
    </lineage>
</organism>
<accession>A0A9W6WQX7</accession>
<keyword evidence="2" id="KW-1185">Reference proteome</keyword>